<dbReference type="SMART" id="SM00966">
    <property type="entry name" value="SpoVT_AbrB"/>
    <property type="match status" value="1"/>
</dbReference>
<keyword evidence="1" id="KW-0238">DNA-binding</keyword>
<protein>
    <recommendedName>
        <fullName evidence="2">SpoVT-AbrB domain-containing protein</fullName>
    </recommendedName>
</protein>
<evidence type="ECO:0000313" key="3">
    <source>
        <dbReference type="EMBL" id="KKR32618.1"/>
    </source>
</evidence>
<dbReference type="SUPFAM" id="SSF89447">
    <property type="entry name" value="AbrB/MazE/MraZ-like"/>
    <property type="match status" value="1"/>
</dbReference>
<feature type="domain" description="SpoVT-AbrB" evidence="2">
    <location>
        <begin position="2"/>
        <end position="51"/>
    </location>
</feature>
<dbReference type="Proteomes" id="UP000034539">
    <property type="component" value="Unassembled WGS sequence"/>
</dbReference>
<dbReference type="PROSITE" id="PS51740">
    <property type="entry name" value="SPOVT_ABRB"/>
    <property type="match status" value="1"/>
</dbReference>
<comment type="caution">
    <text evidence="3">The sequence shown here is derived from an EMBL/GenBank/DDBJ whole genome shotgun (WGS) entry which is preliminary data.</text>
</comment>
<sequence>MTYTLTVSSQGQIIIPNELRKYLGIHPKDRLKARSSKNGKIPVIVIEPPVSWIERVKGIAKGVYGKGEDYIEKERQSWEK</sequence>
<reference evidence="3 4" key="1">
    <citation type="journal article" date="2015" name="Nature">
        <title>rRNA introns, odd ribosomes, and small enigmatic genomes across a large radiation of phyla.</title>
        <authorList>
            <person name="Brown C.T."/>
            <person name="Hug L.A."/>
            <person name="Thomas B.C."/>
            <person name="Sharon I."/>
            <person name="Castelle C.J."/>
            <person name="Singh A."/>
            <person name="Wilkins M.J."/>
            <person name="Williams K.H."/>
            <person name="Banfield J.F."/>
        </authorList>
    </citation>
    <scope>NUCLEOTIDE SEQUENCE [LARGE SCALE GENOMIC DNA]</scope>
</reference>
<evidence type="ECO:0000259" key="2">
    <source>
        <dbReference type="PROSITE" id="PS51740"/>
    </source>
</evidence>
<name>A0A0G0PXK4_9BACT</name>
<dbReference type="EMBL" id="LBXN01000037">
    <property type="protein sequence ID" value="KKR32618.1"/>
    <property type="molecule type" value="Genomic_DNA"/>
</dbReference>
<dbReference type="AlphaFoldDB" id="A0A0G0PXK4"/>
<organism evidence="3 4">
    <name type="scientific">Candidatus Gottesmanbacteria bacterium GW2011_GWC2_39_8</name>
    <dbReference type="NCBI Taxonomy" id="1618450"/>
    <lineage>
        <taxon>Bacteria</taxon>
        <taxon>Candidatus Gottesmaniibacteriota</taxon>
    </lineage>
</organism>
<dbReference type="InterPro" id="IPR007159">
    <property type="entry name" value="SpoVT-AbrB_dom"/>
</dbReference>
<accession>A0A0G0PXK4</accession>
<dbReference type="NCBIfam" id="TIGR01439">
    <property type="entry name" value="lp_hng_hel_AbrB"/>
    <property type="match status" value="1"/>
</dbReference>
<proteinExistence type="predicted"/>
<evidence type="ECO:0000256" key="1">
    <source>
        <dbReference type="PROSITE-ProRule" id="PRU01076"/>
    </source>
</evidence>
<evidence type="ECO:0000313" key="4">
    <source>
        <dbReference type="Proteomes" id="UP000034539"/>
    </source>
</evidence>
<dbReference type="InterPro" id="IPR037914">
    <property type="entry name" value="SpoVT-AbrB_sf"/>
</dbReference>
<dbReference type="GO" id="GO:0003677">
    <property type="term" value="F:DNA binding"/>
    <property type="evidence" value="ECO:0007669"/>
    <property type="project" value="UniProtKB-UniRule"/>
</dbReference>
<dbReference type="Pfam" id="PF04014">
    <property type="entry name" value="MazE_antitoxin"/>
    <property type="match status" value="1"/>
</dbReference>
<dbReference type="Gene3D" id="2.10.260.10">
    <property type="match status" value="1"/>
</dbReference>
<gene>
    <name evidence="3" type="ORF">UT63_C0037G0008</name>
</gene>